<dbReference type="InterPro" id="IPR036396">
    <property type="entry name" value="Cyt_P450_sf"/>
</dbReference>
<dbReference type="InterPro" id="IPR001128">
    <property type="entry name" value="Cyt_P450"/>
</dbReference>
<gene>
    <name evidence="3" type="ORF">SAMN05660991_04380</name>
</gene>
<evidence type="ECO:0000256" key="1">
    <source>
        <dbReference type="ARBA" id="ARBA00010617"/>
    </source>
</evidence>
<dbReference type="SUPFAM" id="SSF48264">
    <property type="entry name" value="Cytochrome P450"/>
    <property type="match status" value="1"/>
</dbReference>
<evidence type="ECO:0000313" key="3">
    <source>
        <dbReference type="EMBL" id="SEP26678.1"/>
    </source>
</evidence>
<dbReference type="PROSITE" id="PS00086">
    <property type="entry name" value="CYTOCHROME_P450"/>
    <property type="match status" value="1"/>
</dbReference>
<dbReference type="PRINTS" id="PR00359">
    <property type="entry name" value="BP450"/>
</dbReference>
<evidence type="ECO:0000313" key="4">
    <source>
        <dbReference type="Proteomes" id="UP000198960"/>
    </source>
</evidence>
<protein>
    <submittedName>
        <fullName evidence="3">Cytochrome P450</fullName>
    </submittedName>
</protein>
<comment type="similarity">
    <text evidence="1 2">Belongs to the cytochrome P450 family.</text>
</comment>
<name>A0A1H8WHV2_9ACTN</name>
<keyword evidence="4" id="KW-1185">Reference proteome</keyword>
<dbReference type="OrthoDB" id="54272at2"/>
<dbReference type="STRING" id="673521.SAMN05660991_04380"/>
<keyword evidence="2" id="KW-0560">Oxidoreductase</keyword>
<evidence type="ECO:0000256" key="2">
    <source>
        <dbReference type="RuleBase" id="RU000461"/>
    </source>
</evidence>
<dbReference type="PANTHER" id="PTHR46696:SF6">
    <property type="entry name" value="P450, PUTATIVE (EUROFUNG)-RELATED"/>
    <property type="match status" value="1"/>
</dbReference>
<proteinExistence type="inferred from homology"/>
<organism evidence="3 4">
    <name type="scientific">Trujillonella endophytica</name>
    <dbReference type="NCBI Taxonomy" id="673521"/>
    <lineage>
        <taxon>Bacteria</taxon>
        <taxon>Bacillati</taxon>
        <taxon>Actinomycetota</taxon>
        <taxon>Actinomycetes</taxon>
        <taxon>Geodermatophilales</taxon>
        <taxon>Geodermatophilaceae</taxon>
        <taxon>Trujillonella</taxon>
    </lineage>
</organism>
<accession>A0A1H8WHV2</accession>
<dbReference type="Gene3D" id="1.10.630.10">
    <property type="entry name" value="Cytochrome P450"/>
    <property type="match status" value="1"/>
</dbReference>
<dbReference type="AlphaFoldDB" id="A0A1H8WHV2"/>
<dbReference type="GO" id="GO:0016705">
    <property type="term" value="F:oxidoreductase activity, acting on paired donors, with incorporation or reduction of molecular oxygen"/>
    <property type="evidence" value="ECO:0007669"/>
    <property type="project" value="InterPro"/>
</dbReference>
<dbReference type="GO" id="GO:0005506">
    <property type="term" value="F:iron ion binding"/>
    <property type="evidence" value="ECO:0007669"/>
    <property type="project" value="InterPro"/>
</dbReference>
<dbReference type="GO" id="GO:0004497">
    <property type="term" value="F:monooxygenase activity"/>
    <property type="evidence" value="ECO:0007669"/>
    <property type="project" value="UniProtKB-KW"/>
</dbReference>
<dbReference type="InterPro" id="IPR002397">
    <property type="entry name" value="Cyt_P450_B"/>
</dbReference>
<dbReference type="Pfam" id="PF00067">
    <property type="entry name" value="p450"/>
    <property type="match status" value="1"/>
</dbReference>
<dbReference type="InterPro" id="IPR017972">
    <property type="entry name" value="Cyt_P450_CS"/>
</dbReference>
<reference evidence="4" key="1">
    <citation type="submission" date="2016-10" db="EMBL/GenBank/DDBJ databases">
        <authorList>
            <person name="Varghese N."/>
            <person name="Submissions S."/>
        </authorList>
    </citation>
    <scope>NUCLEOTIDE SEQUENCE [LARGE SCALE GENOMIC DNA]</scope>
    <source>
        <strain evidence="4">DSM 45413</strain>
    </source>
</reference>
<keyword evidence="2" id="KW-0503">Monooxygenase</keyword>
<keyword evidence="2" id="KW-0408">Iron</keyword>
<dbReference type="PANTHER" id="PTHR46696">
    <property type="entry name" value="P450, PUTATIVE (EUROFUNG)-RELATED"/>
    <property type="match status" value="1"/>
</dbReference>
<dbReference type="EMBL" id="FOEE01000020">
    <property type="protein sequence ID" value="SEP26678.1"/>
    <property type="molecule type" value="Genomic_DNA"/>
</dbReference>
<dbReference type="Proteomes" id="UP000198960">
    <property type="component" value="Unassembled WGS sequence"/>
</dbReference>
<dbReference type="RefSeq" id="WP_091948903.1">
    <property type="nucleotide sequence ID" value="NZ_FOEE01000020.1"/>
</dbReference>
<sequence length="407" mass="44070">MSSAPTRPASPVLTFDHTAPELMGPPFWDAVADLQRVGPLVWVETGGGFWAATSQETILAIAQDWQRFSSAEGVGLQRATFEQMPRIVPLETDPPDQRAYRKQVNPHLAVKALAGLDGPIRAIADELIDAFVERGSCDIAVEFARRFPGTVFFRLIVHSTDEAFVRAERSAHVISFENEDQGKLIEAVGQLKSWAADEFAAREARPGSGDIVEAIMQLGRADGVDDGMFTDSDRLSGLQILVQGGIGTSASVIGSAMLALARDQELQQRVRADPSLVPGFLEEVVRTQSPLPIVFRTATEDVEVAGQRIAKGDKVCLIFGAAGRDPEVFDRPGEIELDRPHCRHLSFGAGVHRCIGSNLARLQMRIALEQLLARLGPFSVPDGAEVTYDGRMARGPASIPLRFSPAG</sequence>
<keyword evidence="2" id="KW-0479">Metal-binding</keyword>
<keyword evidence="2" id="KW-0349">Heme</keyword>
<dbReference type="GO" id="GO:0020037">
    <property type="term" value="F:heme binding"/>
    <property type="evidence" value="ECO:0007669"/>
    <property type="project" value="InterPro"/>
</dbReference>